<evidence type="ECO:0000256" key="8">
    <source>
        <dbReference type="ARBA" id="ARBA00032524"/>
    </source>
</evidence>
<dbReference type="GO" id="GO:0003899">
    <property type="term" value="F:DNA-directed RNA polymerase activity"/>
    <property type="evidence" value="ECO:0007669"/>
    <property type="project" value="UniProtKB-UniRule"/>
</dbReference>
<dbReference type="Proteomes" id="UP000063234">
    <property type="component" value="Chromosome"/>
</dbReference>
<keyword evidence="14" id="KW-1185">Reference proteome</keyword>
<keyword evidence="5 11" id="KW-0808">Transferase</keyword>
<dbReference type="Gene3D" id="3.30.1360.10">
    <property type="entry name" value="RNA polymerase, RBP11-like subunit"/>
    <property type="match status" value="1"/>
</dbReference>
<evidence type="ECO:0000259" key="12">
    <source>
        <dbReference type="SMART" id="SM00662"/>
    </source>
</evidence>
<protein>
    <recommendedName>
        <fullName evidence="3 11">DNA-directed RNA polymerase subunit alpha</fullName>
        <shortName evidence="11">RNAP subunit alpha</shortName>
        <ecNumber evidence="2 11">2.7.7.6</ecNumber>
    </recommendedName>
    <alternativeName>
        <fullName evidence="9 11">RNA polymerase subunit alpha</fullName>
    </alternativeName>
    <alternativeName>
        <fullName evidence="8 11">Transcriptase subunit alpha</fullName>
    </alternativeName>
</protein>
<evidence type="ECO:0000256" key="7">
    <source>
        <dbReference type="ARBA" id="ARBA00023163"/>
    </source>
</evidence>
<dbReference type="CDD" id="cd06928">
    <property type="entry name" value="RNAP_alpha_NTD"/>
    <property type="match status" value="1"/>
</dbReference>
<dbReference type="SUPFAM" id="SSF55257">
    <property type="entry name" value="RBP11-like subunits of RNA polymerase"/>
    <property type="match status" value="1"/>
</dbReference>
<dbReference type="FunFam" id="2.170.120.12:FF:000001">
    <property type="entry name" value="DNA-directed RNA polymerase subunit alpha"/>
    <property type="match status" value="1"/>
</dbReference>
<feature type="domain" description="DNA-directed RNA polymerase RpoA/D/Rpb3-type" evidence="12">
    <location>
        <begin position="25"/>
        <end position="233"/>
    </location>
</feature>
<dbReference type="InterPro" id="IPR011773">
    <property type="entry name" value="DNA-dir_RpoA"/>
</dbReference>
<comment type="domain">
    <text evidence="11">The N-terminal domain is essential for RNAP assembly and basal transcription, whereas the C-terminal domain is involved in interaction with transcriptional regulators and with upstream promoter elements.</text>
</comment>
<dbReference type="RefSeq" id="WP_068550180.1">
    <property type="nucleotide sequence ID" value="NZ_AP013035.1"/>
</dbReference>
<evidence type="ECO:0000256" key="9">
    <source>
        <dbReference type="ARBA" id="ARBA00033070"/>
    </source>
</evidence>
<evidence type="ECO:0000256" key="5">
    <source>
        <dbReference type="ARBA" id="ARBA00022679"/>
    </source>
</evidence>
<evidence type="ECO:0000256" key="2">
    <source>
        <dbReference type="ARBA" id="ARBA00012418"/>
    </source>
</evidence>
<dbReference type="GO" id="GO:0046983">
    <property type="term" value="F:protein dimerization activity"/>
    <property type="evidence" value="ECO:0007669"/>
    <property type="project" value="InterPro"/>
</dbReference>
<gene>
    <name evidence="11 13" type="primary">rpoA</name>
    <name evidence="13" type="ORF">TST_1407</name>
</gene>
<dbReference type="SMART" id="SM00662">
    <property type="entry name" value="RPOLD"/>
    <property type="match status" value="1"/>
</dbReference>
<dbReference type="GO" id="GO:0006351">
    <property type="term" value="P:DNA-templated transcription"/>
    <property type="evidence" value="ECO:0007669"/>
    <property type="project" value="UniProtKB-UniRule"/>
</dbReference>
<dbReference type="NCBIfam" id="NF003519">
    <property type="entry name" value="PRK05182.2-5"/>
    <property type="match status" value="1"/>
</dbReference>
<evidence type="ECO:0000256" key="1">
    <source>
        <dbReference type="ARBA" id="ARBA00007123"/>
    </source>
</evidence>
<dbReference type="Pfam" id="PF01000">
    <property type="entry name" value="RNA_pol_A_bac"/>
    <property type="match status" value="1"/>
</dbReference>
<evidence type="ECO:0000256" key="3">
    <source>
        <dbReference type="ARBA" id="ARBA00015972"/>
    </source>
</evidence>
<dbReference type="GO" id="GO:0000428">
    <property type="term" value="C:DNA-directed RNA polymerase complex"/>
    <property type="evidence" value="ECO:0007669"/>
    <property type="project" value="UniProtKB-KW"/>
</dbReference>
<evidence type="ECO:0000256" key="4">
    <source>
        <dbReference type="ARBA" id="ARBA00022478"/>
    </source>
</evidence>
<dbReference type="Pfam" id="PF01193">
    <property type="entry name" value="RNA_pol_L"/>
    <property type="match status" value="1"/>
</dbReference>
<dbReference type="STRING" id="1298851.TST_1407"/>
<dbReference type="NCBIfam" id="TIGR02027">
    <property type="entry name" value="rpoA"/>
    <property type="match status" value="1"/>
</dbReference>
<keyword evidence="6 11" id="KW-0548">Nucleotidyltransferase</keyword>
<feature type="region of interest" description="Alpha N-terminal domain (alpha-NTD)" evidence="11">
    <location>
        <begin position="1"/>
        <end position="237"/>
    </location>
</feature>
<dbReference type="OrthoDB" id="9805706at2"/>
<dbReference type="InterPro" id="IPR011263">
    <property type="entry name" value="DNA-dir_RNA_pol_RpoA/D/Rpb3"/>
</dbReference>
<dbReference type="EC" id="2.7.7.6" evidence="2 11"/>
<keyword evidence="7 11" id="KW-0804">Transcription</keyword>
<evidence type="ECO:0000313" key="13">
    <source>
        <dbReference type="EMBL" id="BAT72194.1"/>
    </source>
</evidence>
<dbReference type="NCBIfam" id="NF003513">
    <property type="entry name" value="PRK05182.1-2"/>
    <property type="match status" value="1"/>
</dbReference>
<comment type="subunit">
    <text evidence="11">Homodimer. The RNAP catalytic core consists of 2 alpha, 1 beta, 1 beta' and 1 omega subunit. When a sigma factor is associated with the core the holoenzyme is formed, which can initiate transcription.</text>
</comment>
<evidence type="ECO:0000313" key="14">
    <source>
        <dbReference type="Proteomes" id="UP000063234"/>
    </source>
</evidence>
<keyword evidence="4 11" id="KW-0240">DNA-directed RNA polymerase</keyword>
<evidence type="ECO:0000256" key="11">
    <source>
        <dbReference type="HAMAP-Rule" id="MF_00059"/>
    </source>
</evidence>
<dbReference type="SUPFAM" id="SSF47789">
    <property type="entry name" value="C-terminal domain of RNA polymerase alpha subunit"/>
    <property type="match status" value="1"/>
</dbReference>
<evidence type="ECO:0000256" key="6">
    <source>
        <dbReference type="ARBA" id="ARBA00022695"/>
    </source>
</evidence>
<comment type="function">
    <text evidence="11">DNA-dependent RNA polymerase catalyzes the transcription of DNA into RNA using the four ribonucleoside triphosphates as substrates.</text>
</comment>
<dbReference type="GO" id="GO:0003677">
    <property type="term" value="F:DNA binding"/>
    <property type="evidence" value="ECO:0007669"/>
    <property type="project" value="UniProtKB-UniRule"/>
</dbReference>
<organism evidence="13 14">
    <name type="scientific">Thermosulfidibacter takaii (strain DSM 17441 / JCM 13301 / NBRC 103674 / ABI70S6)</name>
    <dbReference type="NCBI Taxonomy" id="1298851"/>
    <lineage>
        <taxon>Bacteria</taxon>
        <taxon>Pseudomonadati</taxon>
        <taxon>Thermosulfidibacterota</taxon>
        <taxon>Thermosulfidibacteria</taxon>
        <taxon>Thermosulfidibacterales</taxon>
        <taxon>Thermosulfidibacteraceae</taxon>
    </lineage>
</organism>
<dbReference type="InterPro" id="IPR011262">
    <property type="entry name" value="DNA-dir_RNA_pol_insert"/>
</dbReference>
<dbReference type="Gene3D" id="1.10.150.20">
    <property type="entry name" value="5' to 3' exonuclease, C-terminal subdomain"/>
    <property type="match status" value="1"/>
</dbReference>
<sequence>MFDTWNYIIRPTKLLVDQETLTDKYCRIIVEPLDRGYGITIGNALRRILLSSIPGYAVTAVKIDGVYHEFTSIPGVVEDVTDIILNLKQLEIKGDVEEPATLRIEAKGPCKVYARDIQVPTGIEILNPDLYIATLDNEETELNMKMLVEEGKGYLPTEERDLQEFPVGTILVDAVFTPVKKVNFQVQQARLGRATDYDRLILEIWTNGAVAALDAFKMALQILKDHVELLFSIEVGEVKAEEKDEAGAADELQEKLNMGIEELNLSVRAYNCLKKKGINTVGELVRLRREDLMSLKNFGKKSLEEVEKVLASLGLSLGMDLEQEGGNETQG</sequence>
<proteinExistence type="inferred from homology"/>
<feature type="region of interest" description="Alpha C-terminal domain (alpha-CTD)" evidence="11">
    <location>
        <begin position="252"/>
        <end position="331"/>
    </location>
</feature>
<name>A0A0S3QV34_THET7</name>
<dbReference type="Gene3D" id="2.170.120.12">
    <property type="entry name" value="DNA-directed RNA polymerase, insert domain"/>
    <property type="match status" value="1"/>
</dbReference>
<dbReference type="HAMAP" id="MF_00059">
    <property type="entry name" value="RNApol_bact_RpoA"/>
    <property type="match status" value="1"/>
</dbReference>
<dbReference type="EMBL" id="AP013035">
    <property type="protein sequence ID" value="BAT72194.1"/>
    <property type="molecule type" value="Genomic_DNA"/>
</dbReference>
<dbReference type="InterPro" id="IPR036603">
    <property type="entry name" value="RBP11-like"/>
</dbReference>
<dbReference type="InterPro" id="IPR036643">
    <property type="entry name" value="RNApol_insert_sf"/>
</dbReference>
<dbReference type="Pfam" id="PF03118">
    <property type="entry name" value="RNA_pol_A_CTD"/>
    <property type="match status" value="1"/>
</dbReference>
<accession>A0A0S3QV34</accession>
<dbReference type="KEGG" id="ttk:TST_1407"/>
<dbReference type="GO" id="GO:0005737">
    <property type="term" value="C:cytoplasm"/>
    <property type="evidence" value="ECO:0007669"/>
    <property type="project" value="UniProtKB-ARBA"/>
</dbReference>
<reference evidence="14" key="1">
    <citation type="journal article" date="2018" name="Science">
        <title>A primordial and reversible TCA cycle in a facultatively chemolithoautotrophic thermophile.</title>
        <authorList>
            <person name="Nunoura T."/>
            <person name="Chikaraishi Y."/>
            <person name="Izaki R."/>
            <person name="Suwa T."/>
            <person name="Sato T."/>
            <person name="Harada T."/>
            <person name="Mori K."/>
            <person name="Kato Y."/>
            <person name="Miyazaki M."/>
            <person name="Shimamura S."/>
            <person name="Yanagawa K."/>
            <person name="Shuto A."/>
            <person name="Ohkouchi N."/>
            <person name="Fujita N."/>
            <person name="Takaki Y."/>
            <person name="Atomi H."/>
            <person name="Takai K."/>
        </authorList>
    </citation>
    <scope>NUCLEOTIDE SEQUENCE [LARGE SCALE GENOMIC DNA]</scope>
    <source>
        <strain evidence="14">DSM 17441 / JCM 13301 / NBRC 103674 / ABI70S6</strain>
    </source>
</reference>
<evidence type="ECO:0000256" key="10">
    <source>
        <dbReference type="ARBA" id="ARBA00048552"/>
    </source>
</evidence>
<dbReference type="InterPro" id="IPR011260">
    <property type="entry name" value="RNAP_asu_C"/>
</dbReference>
<dbReference type="AlphaFoldDB" id="A0A0S3QV34"/>
<comment type="catalytic activity">
    <reaction evidence="10 11">
        <text>RNA(n) + a ribonucleoside 5'-triphosphate = RNA(n+1) + diphosphate</text>
        <dbReference type="Rhea" id="RHEA:21248"/>
        <dbReference type="Rhea" id="RHEA-COMP:14527"/>
        <dbReference type="Rhea" id="RHEA-COMP:17342"/>
        <dbReference type="ChEBI" id="CHEBI:33019"/>
        <dbReference type="ChEBI" id="CHEBI:61557"/>
        <dbReference type="ChEBI" id="CHEBI:140395"/>
        <dbReference type="EC" id="2.7.7.6"/>
    </reaction>
</comment>
<comment type="similarity">
    <text evidence="1 11">Belongs to the RNA polymerase alpha chain family.</text>
</comment>
<dbReference type="PATRIC" id="fig|1298851.3.peg.1481"/>
<dbReference type="SUPFAM" id="SSF56553">
    <property type="entry name" value="Insert subdomain of RNA polymerase alpha subunit"/>
    <property type="match status" value="1"/>
</dbReference>